<protein>
    <submittedName>
        <fullName evidence="1">Putative transmembrane protein</fullName>
    </submittedName>
</protein>
<dbReference type="AlphaFoldDB" id="A0A0K1PUJ2"/>
<proteinExistence type="predicted"/>
<evidence type="ECO:0000313" key="1">
    <source>
        <dbReference type="EMBL" id="AKU97041.1"/>
    </source>
</evidence>
<sequence length="254" mass="28231">MMTLRLRRTLPDATMFVPRFFERSPLFWPVLPAARVFEDHMDWPSVDTYGRVFRDAVAPVSFVPSTEPIRKRGEPIDPKALYDGRIVHAREVPTRPRSWHDFMNALVWATFPQAKLALHGRQHVAVAERVVPGATVLPNARTRELDILALIDEGGVILLATGNVRRSLVFGHALYEGMVLEQRATMARAVYVDGPETESELLAMTERELVAHADAALAAIVADRKNDLIVPDPSSRIGIATLVAELEALGSRQA</sequence>
<accession>A0A0K1PUJ2</accession>
<dbReference type="Pfam" id="PF11227">
    <property type="entry name" value="DUF3025"/>
    <property type="match status" value="1"/>
</dbReference>
<dbReference type="Proteomes" id="UP000064967">
    <property type="component" value="Chromosome"/>
</dbReference>
<dbReference type="InterPro" id="IPR021390">
    <property type="entry name" value="DUF3025"/>
</dbReference>
<keyword evidence="1" id="KW-0812">Transmembrane</keyword>
<dbReference type="EMBL" id="CP012333">
    <property type="protein sequence ID" value="AKU97041.1"/>
    <property type="molecule type" value="Genomic_DNA"/>
</dbReference>
<organism evidence="1 2">
    <name type="scientific">Labilithrix luteola</name>
    <dbReference type="NCBI Taxonomy" id="1391654"/>
    <lineage>
        <taxon>Bacteria</taxon>
        <taxon>Pseudomonadati</taxon>
        <taxon>Myxococcota</taxon>
        <taxon>Polyangia</taxon>
        <taxon>Polyangiales</taxon>
        <taxon>Labilitrichaceae</taxon>
        <taxon>Labilithrix</taxon>
    </lineage>
</organism>
<evidence type="ECO:0000313" key="2">
    <source>
        <dbReference type="Proteomes" id="UP000064967"/>
    </source>
</evidence>
<name>A0A0K1PUJ2_9BACT</name>
<dbReference type="STRING" id="1391654.AKJ09_03705"/>
<gene>
    <name evidence="1" type="ORF">AKJ09_03705</name>
</gene>
<keyword evidence="1" id="KW-0472">Membrane</keyword>
<keyword evidence="2" id="KW-1185">Reference proteome</keyword>
<reference evidence="1 2" key="1">
    <citation type="submission" date="2015-08" db="EMBL/GenBank/DDBJ databases">
        <authorList>
            <person name="Babu N.S."/>
            <person name="Beckwith C.J."/>
            <person name="Beseler K.G."/>
            <person name="Brison A."/>
            <person name="Carone J.V."/>
            <person name="Caskin T.P."/>
            <person name="Diamond M."/>
            <person name="Durham M.E."/>
            <person name="Foxe J.M."/>
            <person name="Go M."/>
            <person name="Henderson B.A."/>
            <person name="Jones I.B."/>
            <person name="McGettigan J.A."/>
            <person name="Micheletti S.J."/>
            <person name="Nasrallah M.E."/>
            <person name="Ortiz D."/>
            <person name="Piller C.R."/>
            <person name="Privatt S.R."/>
            <person name="Schneider S.L."/>
            <person name="Sharp S."/>
            <person name="Smith T.C."/>
            <person name="Stanton J.D."/>
            <person name="Ullery H.E."/>
            <person name="Wilson R.J."/>
            <person name="Serrano M.G."/>
            <person name="Buck G."/>
            <person name="Lee V."/>
            <person name="Wang Y."/>
            <person name="Carvalho R."/>
            <person name="Voegtly L."/>
            <person name="Shi R."/>
            <person name="Duckworth R."/>
            <person name="Johnson A."/>
            <person name="Loviza R."/>
            <person name="Walstead R."/>
            <person name="Shah Z."/>
            <person name="Kiflezghi M."/>
            <person name="Wade K."/>
            <person name="Ball S.L."/>
            <person name="Bradley K.W."/>
            <person name="Asai D.J."/>
            <person name="Bowman C.A."/>
            <person name="Russell D.A."/>
            <person name="Pope W.H."/>
            <person name="Jacobs-Sera D."/>
            <person name="Hendrix R.W."/>
            <person name="Hatfull G.F."/>
        </authorList>
    </citation>
    <scope>NUCLEOTIDE SEQUENCE [LARGE SCALE GENOMIC DNA]</scope>
    <source>
        <strain evidence="1 2">DSM 27648</strain>
    </source>
</reference>
<dbReference type="KEGG" id="llu:AKJ09_03705"/>